<dbReference type="PATRIC" id="fig|1006551.4.peg.4177"/>
<dbReference type="RefSeq" id="WP_014229422.1">
    <property type="nucleotide sequence ID" value="NC_016612.1"/>
</dbReference>
<keyword evidence="1" id="KW-1133">Transmembrane helix</keyword>
<sequence>MFYRNEVISYLQTNKILALKLDRALTGVEKAVSNQIESIGAGAMRMLYYTSCFTDEYQDVCQQQKNEDLRFKQGVIYLLRHGNLVYDLLKIYFEQIFKFKTNDQLEYIKKKLMAVNIHIAASSLTSAGFALATASFVAVGTRLSLEFSALAGQKAGGIVGAIAIYGVVQKAVNSAHRLHMTYPAYYSALYAKELEMMYFLIEPLFERAEAFKAQWVSDDEIADIIRRMIQ</sequence>
<dbReference type="AlphaFoldDB" id="A0A0H3HEF0"/>
<feature type="transmembrane region" description="Helical" evidence="1">
    <location>
        <begin position="147"/>
        <end position="168"/>
    </location>
</feature>
<keyword evidence="1" id="KW-0812">Transmembrane</keyword>
<protein>
    <submittedName>
        <fullName evidence="2">Uncharacterized protein</fullName>
    </submittedName>
</protein>
<accession>A0A0H3HEF0</accession>
<name>A0A0H3HEF0_KLEM8</name>
<organism evidence="2 3">
    <name type="scientific">Klebsiella michiganensis (strain ATCC 8724 / DSM 4798 / JCM 20051 / NBRC 3318 / NRRL B-199 / KCTC 1686 / BUCSAV 143 / CCM 1901)</name>
    <dbReference type="NCBI Taxonomy" id="1006551"/>
    <lineage>
        <taxon>Bacteria</taxon>
        <taxon>Pseudomonadati</taxon>
        <taxon>Pseudomonadota</taxon>
        <taxon>Gammaproteobacteria</taxon>
        <taxon>Enterobacterales</taxon>
        <taxon>Enterobacteriaceae</taxon>
        <taxon>Klebsiella/Raoultella group</taxon>
        <taxon>Klebsiella</taxon>
    </lineage>
</organism>
<keyword evidence="1" id="KW-0472">Membrane</keyword>
<dbReference type="HOGENOM" id="CLU_080116_1_0_6"/>
<evidence type="ECO:0000313" key="2">
    <source>
        <dbReference type="EMBL" id="AEX05893.1"/>
    </source>
</evidence>
<dbReference type="KEGG" id="kox:KOX_20865"/>
<gene>
    <name evidence="2" type="ordered locus">KOX_20865</name>
</gene>
<evidence type="ECO:0000256" key="1">
    <source>
        <dbReference type="SAM" id="Phobius"/>
    </source>
</evidence>
<dbReference type="Proteomes" id="UP000007843">
    <property type="component" value="Chromosome"/>
</dbReference>
<reference evidence="2 3" key="1">
    <citation type="journal article" date="2012" name="J. Bacteriol.">
        <title>Complete genome sequence of Klebsiella oxytoca KCTC 1686, used in production of 2,3-butanediol.</title>
        <authorList>
            <person name="Shin S.H."/>
            <person name="Kim S."/>
            <person name="Kim J.Y."/>
            <person name="Lee S."/>
            <person name="Um Y."/>
            <person name="Oh M.K."/>
            <person name="Kim Y.R."/>
            <person name="Lee J."/>
            <person name="Yang K.S."/>
        </authorList>
    </citation>
    <scope>NUCLEOTIDE SEQUENCE [LARGE SCALE GENOMIC DNA]</scope>
    <source>
        <strain evidence="3">ATCC 8724 / DSM 4798 / JCM 20051 / NBRC 3318 / NRRL B-199 / KCTC 1686</strain>
    </source>
</reference>
<evidence type="ECO:0000313" key="3">
    <source>
        <dbReference type="Proteomes" id="UP000007843"/>
    </source>
</evidence>
<feature type="transmembrane region" description="Helical" evidence="1">
    <location>
        <begin position="119"/>
        <end position="141"/>
    </location>
</feature>
<dbReference type="EMBL" id="CP003218">
    <property type="protein sequence ID" value="AEX05893.1"/>
    <property type="molecule type" value="Genomic_DNA"/>
</dbReference>
<proteinExistence type="predicted"/>